<keyword evidence="1" id="KW-0175">Coiled coil</keyword>
<dbReference type="AlphaFoldDB" id="A0A078A7Z4"/>
<evidence type="ECO:0000313" key="3">
    <source>
        <dbReference type="EMBL" id="CDW77981.1"/>
    </source>
</evidence>
<dbReference type="OrthoDB" id="10687480at2759"/>
<dbReference type="EMBL" id="CCKQ01006658">
    <property type="protein sequence ID" value="CDW77981.1"/>
    <property type="molecule type" value="Genomic_DNA"/>
</dbReference>
<accession>A0A078A7Z4</accession>
<evidence type="ECO:0000313" key="4">
    <source>
        <dbReference type="Proteomes" id="UP000039865"/>
    </source>
</evidence>
<feature type="region of interest" description="Disordered" evidence="2">
    <location>
        <begin position="397"/>
        <end position="464"/>
    </location>
</feature>
<dbReference type="Proteomes" id="UP000039865">
    <property type="component" value="Unassembled WGS sequence"/>
</dbReference>
<keyword evidence="4" id="KW-1185">Reference proteome</keyword>
<gene>
    <name evidence="3" type="primary">Contig17721.g18836</name>
    <name evidence="3" type="ORF">STYLEM_6950</name>
</gene>
<feature type="compositionally biased region" description="Low complexity" evidence="2">
    <location>
        <begin position="408"/>
        <end position="417"/>
    </location>
</feature>
<feature type="compositionally biased region" description="Low complexity" evidence="2">
    <location>
        <begin position="440"/>
        <end position="449"/>
    </location>
</feature>
<organism evidence="3 4">
    <name type="scientific">Stylonychia lemnae</name>
    <name type="common">Ciliate</name>
    <dbReference type="NCBI Taxonomy" id="5949"/>
    <lineage>
        <taxon>Eukaryota</taxon>
        <taxon>Sar</taxon>
        <taxon>Alveolata</taxon>
        <taxon>Ciliophora</taxon>
        <taxon>Intramacronucleata</taxon>
        <taxon>Spirotrichea</taxon>
        <taxon>Stichotrichia</taxon>
        <taxon>Sporadotrichida</taxon>
        <taxon>Oxytrichidae</taxon>
        <taxon>Stylonychinae</taxon>
        <taxon>Stylonychia</taxon>
    </lineage>
</organism>
<protein>
    <submittedName>
        <fullName evidence="3">Uncharacterized protein</fullName>
    </submittedName>
</protein>
<evidence type="ECO:0000256" key="2">
    <source>
        <dbReference type="SAM" id="MobiDB-lite"/>
    </source>
</evidence>
<reference evidence="3 4" key="1">
    <citation type="submission" date="2014-06" db="EMBL/GenBank/DDBJ databases">
        <authorList>
            <person name="Swart Estienne"/>
        </authorList>
    </citation>
    <scope>NUCLEOTIDE SEQUENCE [LARGE SCALE GENOMIC DNA]</scope>
    <source>
        <strain evidence="3 4">130c</strain>
    </source>
</reference>
<proteinExistence type="predicted"/>
<sequence length="769" mass="89073">MMIFTRDGGSLLLDFKSDDTGLHQTLIKIMKARHLIKLVQQANDSEHNRSYSIQIFDCFIQIIQEEKLTILSAIYNPTMMERKKHLLIFWMKHMCNQMESEFTPKLFKCDVPSYEITDPKRFRYYQEIFSAYSELQLNKITSSFGSYVQKLLQEVLAQSKARYLLSRLIIIECSTSDIILDHSFVKDSGRNVNFYSSKNFVEFMDQFEILRQKQTKKGIIQNSRRRSVMSNYNNRTYNKETLQQLSFGAFIVSTSTFKTPLEQEYKISLIFEKNLKRKQMLEKKAFLRFSHKLNRRYEEQNIRNDKYFQSIDFFRFLFDFSRSNPFSQFTDRDQLNQIKNQIRLMMLQAQTPLSKRKKGGLIQRRKFGSEMTMMTMNPIKLNSSLVGVNEHQISKDGEQTNFAKTRASGKAGSSSSGLNFNNQKTDLFKATPEQNSPNTSESSSSSSSSSDEEDESNNDLDQNPSSNVLFEFLQQQHSFQTALQNQNSGIQNITKDFQSIRGRKSVFFGVSMRGFLSDHDESSNMQSQNLSMDDPVQNEIQFQQDLNEYKHSLYDMANDTIITISSIQEFDKEKDWLSKQIAYDSSDQSDGNRTIKDLASNIQVGVPSPGLLKVQTGEGIQKQKRPSFRIQENSSAILHQARNQKRPSIMITVMPDTSLSQLQAPRRKSMKVVQVNGLSGFNNQINFEISPSTTSKRPSLMLLDNFHHDMNSNESPMPFSKFQGIQENVKEEEEEEIEDLIQQENDLINRQISNNNKMLIINTIKEESQ</sequence>
<evidence type="ECO:0000256" key="1">
    <source>
        <dbReference type="SAM" id="Coils"/>
    </source>
</evidence>
<name>A0A078A7Z4_STYLE</name>
<dbReference type="InParanoid" id="A0A078A7Z4"/>
<feature type="coiled-coil region" evidence="1">
    <location>
        <begin position="723"/>
        <end position="750"/>
    </location>
</feature>